<comment type="caution">
    <text evidence="5">The sequence shown here is derived from an EMBL/GenBank/DDBJ whole genome shotgun (WGS) entry which is preliminary data.</text>
</comment>
<dbReference type="RefSeq" id="WP_107029846.1">
    <property type="nucleotide sequence ID" value="NZ_PYLQ01000008.1"/>
</dbReference>
<protein>
    <recommendedName>
        <fullName evidence="4">HTH lysR-type domain-containing protein</fullName>
    </recommendedName>
</protein>
<dbReference type="PANTHER" id="PTHR30126:SF39">
    <property type="entry name" value="HTH-TYPE TRANSCRIPTIONAL REGULATOR CYSL"/>
    <property type="match status" value="1"/>
</dbReference>
<dbReference type="Proteomes" id="UP000240974">
    <property type="component" value="Unassembled WGS sequence"/>
</dbReference>
<dbReference type="PRINTS" id="PR00039">
    <property type="entry name" value="HTHLYSR"/>
</dbReference>
<dbReference type="InterPro" id="IPR036388">
    <property type="entry name" value="WH-like_DNA-bd_sf"/>
</dbReference>
<proteinExistence type="inferred from homology"/>
<dbReference type="SUPFAM" id="SSF46785">
    <property type="entry name" value="Winged helix' DNA-binding domain"/>
    <property type="match status" value="1"/>
</dbReference>
<reference evidence="5 6" key="1">
    <citation type="journal article" date="2019" name="Int. J. Syst. Evol. Microbiol.">
        <title>Faecalibacillus intestinalis gen. nov., sp. nov. and Faecalibacillus faecis sp. nov., isolated from human faeces.</title>
        <authorList>
            <person name="Seo B."/>
            <person name="Jeon K."/>
            <person name="Baek I."/>
            <person name="Lee Y.M."/>
            <person name="Baek K."/>
            <person name="Ko G."/>
        </authorList>
    </citation>
    <scope>NUCLEOTIDE SEQUENCE [LARGE SCALE GENOMIC DNA]</scope>
    <source>
        <strain evidence="5 6">SNUG30099</strain>
    </source>
</reference>
<evidence type="ECO:0000259" key="4">
    <source>
        <dbReference type="PROSITE" id="PS50931"/>
    </source>
</evidence>
<dbReference type="InterPro" id="IPR036390">
    <property type="entry name" value="WH_DNA-bd_sf"/>
</dbReference>
<dbReference type="AlphaFoldDB" id="A0A2T3G0S9"/>
<dbReference type="PANTHER" id="PTHR30126">
    <property type="entry name" value="HTH-TYPE TRANSCRIPTIONAL REGULATOR"/>
    <property type="match status" value="1"/>
</dbReference>
<evidence type="ECO:0000256" key="1">
    <source>
        <dbReference type="ARBA" id="ARBA00009437"/>
    </source>
</evidence>
<dbReference type="GO" id="GO:0003700">
    <property type="term" value="F:DNA-binding transcription factor activity"/>
    <property type="evidence" value="ECO:0007669"/>
    <property type="project" value="InterPro"/>
</dbReference>
<keyword evidence="3" id="KW-0804">Transcription</keyword>
<comment type="similarity">
    <text evidence="1">Belongs to the LysR transcriptional regulatory family.</text>
</comment>
<dbReference type="GO" id="GO:0000976">
    <property type="term" value="F:transcription cis-regulatory region binding"/>
    <property type="evidence" value="ECO:0007669"/>
    <property type="project" value="TreeGrafter"/>
</dbReference>
<evidence type="ECO:0000256" key="3">
    <source>
        <dbReference type="ARBA" id="ARBA00023163"/>
    </source>
</evidence>
<dbReference type="Pfam" id="PF00126">
    <property type="entry name" value="HTH_1"/>
    <property type="match status" value="1"/>
</dbReference>
<keyword evidence="2" id="KW-0805">Transcription regulation</keyword>
<name>A0A2T3G0S9_9FIRM</name>
<evidence type="ECO:0000313" key="6">
    <source>
        <dbReference type="Proteomes" id="UP000240974"/>
    </source>
</evidence>
<dbReference type="Gene3D" id="3.40.190.10">
    <property type="entry name" value="Periplasmic binding protein-like II"/>
    <property type="match status" value="1"/>
</dbReference>
<dbReference type="Gene3D" id="1.10.10.10">
    <property type="entry name" value="Winged helix-like DNA-binding domain superfamily/Winged helix DNA-binding domain"/>
    <property type="match status" value="1"/>
</dbReference>
<accession>A0A2T3G0S9</accession>
<dbReference type="EMBL" id="PYLQ01000008">
    <property type="protein sequence ID" value="PST41164.1"/>
    <property type="molecule type" value="Genomic_DNA"/>
</dbReference>
<dbReference type="InterPro" id="IPR000847">
    <property type="entry name" value="LysR_HTH_N"/>
</dbReference>
<evidence type="ECO:0000256" key="2">
    <source>
        <dbReference type="ARBA" id="ARBA00023015"/>
    </source>
</evidence>
<dbReference type="PROSITE" id="PS50931">
    <property type="entry name" value="HTH_LYSR"/>
    <property type="match status" value="1"/>
</dbReference>
<feature type="domain" description="HTH lysR-type" evidence="4">
    <location>
        <begin position="1"/>
        <end position="58"/>
    </location>
</feature>
<organism evidence="5 6">
    <name type="scientific">Faecalibacillus intestinalis</name>
    <dbReference type="NCBI Taxonomy" id="1982626"/>
    <lineage>
        <taxon>Bacteria</taxon>
        <taxon>Bacillati</taxon>
        <taxon>Bacillota</taxon>
        <taxon>Erysipelotrichia</taxon>
        <taxon>Erysipelotrichales</taxon>
        <taxon>Coprobacillaceae</taxon>
        <taxon>Faecalibacillus</taxon>
    </lineage>
</organism>
<gene>
    <name evidence="5" type="ORF">C7U54_07305</name>
</gene>
<keyword evidence="6" id="KW-1185">Reference proteome</keyword>
<sequence>MKLHQLRYFQCLAHYLHYRKASEALYISQPTLSFAIKELEKELVVALFKKEGRTIQLSQEGKIFLDYVSKSLQILDEGIHAIQPKKDIKISSIPTVINSFLVPFIIHLQKEQPQINIQFRSEKTETITQKILENQRQSFTIYSSY</sequence>
<evidence type="ECO:0000313" key="5">
    <source>
        <dbReference type="EMBL" id="PST41164.1"/>
    </source>
</evidence>